<feature type="transmembrane region" description="Helical" evidence="14">
    <location>
        <begin position="38"/>
        <end position="61"/>
    </location>
</feature>
<dbReference type="GO" id="GO:0004930">
    <property type="term" value="F:G protein-coupled receptor activity"/>
    <property type="evidence" value="ECO:0007669"/>
    <property type="project" value="UniProtKB-KW"/>
</dbReference>
<evidence type="ECO:0000256" key="8">
    <source>
        <dbReference type="ARBA" id="ARBA00022989"/>
    </source>
</evidence>
<evidence type="ECO:0000259" key="15">
    <source>
        <dbReference type="PROSITE" id="PS50262"/>
    </source>
</evidence>
<dbReference type="PANTHER" id="PTHR26452">
    <property type="entry name" value="OLFACTORY RECEPTOR"/>
    <property type="match status" value="1"/>
</dbReference>
<dbReference type="Ensembl" id="ENSNVIT00000003511.1">
    <property type="protein sequence ID" value="ENSNVIP00000003017.1"/>
    <property type="gene ID" value="ENSNVIG00000002404.1"/>
</dbReference>
<keyword evidence="4 14" id="KW-1003">Cell membrane</keyword>
<dbReference type="SUPFAM" id="SSF81321">
    <property type="entry name" value="Family A G protein-coupled receptor-like"/>
    <property type="match status" value="1"/>
</dbReference>
<dbReference type="InterPro" id="IPR050516">
    <property type="entry name" value="Olfactory_GPCR"/>
</dbReference>
<comment type="function">
    <text evidence="1">Odorant receptor.</text>
</comment>
<keyword evidence="8 14" id="KW-1133">Transmembrane helix</keyword>
<feature type="transmembrane region" description="Helical" evidence="14">
    <location>
        <begin position="213"/>
        <end position="233"/>
    </location>
</feature>
<evidence type="ECO:0000313" key="17">
    <source>
        <dbReference type="Proteomes" id="UP000694425"/>
    </source>
</evidence>
<keyword evidence="7 14" id="KW-0552">Olfaction</keyword>
<proteinExistence type="inferred from homology"/>
<keyword evidence="12 13" id="KW-0807">Transducer</keyword>
<comment type="function">
    <text evidence="2">Putative odorant or sperm cell receptor.</text>
</comment>
<keyword evidence="11 13" id="KW-0675">Receptor</keyword>
<evidence type="ECO:0000256" key="9">
    <source>
        <dbReference type="ARBA" id="ARBA00023040"/>
    </source>
</evidence>
<dbReference type="PROSITE" id="PS00237">
    <property type="entry name" value="G_PROTEIN_RECEP_F1_1"/>
    <property type="match status" value="1"/>
</dbReference>
<protein>
    <recommendedName>
        <fullName evidence="14">Olfactory receptor</fullName>
    </recommendedName>
</protein>
<evidence type="ECO:0000256" key="4">
    <source>
        <dbReference type="ARBA" id="ARBA00022475"/>
    </source>
</evidence>
<dbReference type="Proteomes" id="UP000694425">
    <property type="component" value="Unplaced"/>
</dbReference>
<dbReference type="PRINTS" id="PR00245">
    <property type="entry name" value="OLFACTORYR"/>
</dbReference>
<feature type="domain" description="G-protein coupled receptors family 1 profile" evidence="15">
    <location>
        <begin position="53"/>
        <end position="302"/>
    </location>
</feature>
<dbReference type="AlphaFoldDB" id="A0A8C7AFW2"/>
<evidence type="ECO:0000256" key="13">
    <source>
        <dbReference type="RuleBase" id="RU000688"/>
    </source>
</evidence>
<name>A0A8C7AFW2_NEOVI</name>
<dbReference type="GO" id="GO:0004984">
    <property type="term" value="F:olfactory receptor activity"/>
    <property type="evidence" value="ECO:0007669"/>
    <property type="project" value="InterPro"/>
</dbReference>
<keyword evidence="10 14" id="KW-0472">Membrane</keyword>
<dbReference type="PROSITE" id="PS50262">
    <property type="entry name" value="G_PROTEIN_RECEP_F1_2"/>
    <property type="match status" value="1"/>
</dbReference>
<sequence>MCVLISLLSHRVENMTKPSAGIEFFLMTFFDTRELQVLHGFLFLLIYLVSFMGNLLIIVLITLDKCLHTPMYFFLKNLSLFDACLISITLPKFILNSLSHRNSISFSGCILQVLFVIHFAGSELFLLTAMSYDRYVAICHPLRYDVIMSRRVCMSMTAASWFLGSIFGILYSYGTFSLSFCGSRKVPQFFCDVPCLLKISCSKSHVTISISEAIGVLYALSCLVSIGFSYIYIFNTVLRMPSQQGWSKAFSTCMPHLIVVTTFIVTGTIAYLKPVPDHPHLVDFLVSVFYSVLPPSLNPIIYSLRNKEIKAAVKKFLWKLSHNFYGER</sequence>
<evidence type="ECO:0000256" key="3">
    <source>
        <dbReference type="ARBA" id="ARBA00004651"/>
    </source>
</evidence>
<keyword evidence="5 14" id="KW-0716">Sensory transduction</keyword>
<dbReference type="GeneTree" id="ENSGT01050000244828"/>
<feature type="transmembrane region" description="Helical" evidence="14">
    <location>
        <begin position="284"/>
        <end position="304"/>
    </location>
</feature>
<dbReference type="CDD" id="cd15227">
    <property type="entry name" value="7tmA_OR14-like"/>
    <property type="match status" value="1"/>
</dbReference>
<dbReference type="Gene3D" id="1.20.1070.10">
    <property type="entry name" value="Rhodopsin 7-helix transmembrane proteins"/>
    <property type="match status" value="1"/>
</dbReference>
<comment type="subcellular location">
    <subcellularLocation>
        <location evidence="3 14">Cell membrane</location>
        <topology evidence="3 14">Multi-pass membrane protein</topology>
    </subcellularLocation>
</comment>
<dbReference type="FunFam" id="1.20.1070.10:FF:000037">
    <property type="entry name" value="Olfactory receptor"/>
    <property type="match status" value="1"/>
</dbReference>
<keyword evidence="17" id="KW-1185">Reference proteome</keyword>
<dbReference type="GO" id="GO:0005886">
    <property type="term" value="C:plasma membrane"/>
    <property type="evidence" value="ECO:0007669"/>
    <property type="project" value="UniProtKB-SubCell"/>
</dbReference>
<feature type="transmembrane region" description="Helical" evidence="14">
    <location>
        <begin position="73"/>
        <end position="90"/>
    </location>
</feature>
<dbReference type="InterPro" id="IPR017452">
    <property type="entry name" value="GPCR_Rhodpsn_7TM"/>
</dbReference>
<reference evidence="16" key="1">
    <citation type="submission" date="2025-08" db="UniProtKB">
        <authorList>
            <consortium name="Ensembl"/>
        </authorList>
    </citation>
    <scope>IDENTIFICATION</scope>
</reference>
<dbReference type="InterPro" id="IPR000725">
    <property type="entry name" value="Olfact_rcpt"/>
</dbReference>
<feature type="transmembrane region" description="Helical" evidence="14">
    <location>
        <begin position="254"/>
        <end position="272"/>
    </location>
</feature>
<evidence type="ECO:0000256" key="11">
    <source>
        <dbReference type="ARBA" id="ARBA00023170"/>
    </source>
</evidence>
<organism evidence="16 17">
    <name type="scientific">Neovison vison</name>
    <name type="common">American mink</name>
    <name type="synonym">Mustela vison</name>
    <dbReference type="NCBI Taxonomy" id="452646"/>
    <lineage>
        <taxon>Eukaryota</taxon>
        <taxon>Metazoa</taxon>
        <taxon>Chordata</taxon>
        <taxon>Craniata</taxon>
        <taxon>Vertebrata</taxon>
        <taxon>Euteleostomi</taxon>
        <taxon>Mammalia</taxon>
        <taxon>Eutheria</taxon>
        <taxon>Laurasiatheria</taxon>
        <taxon>Carnivora</taxon>
        <taxon>Caniformia</taxon>
        <taxon>Musteloidea</taxon>
        <taxon>Mustelidae</taxon>
        <taxon>Mustelinae</taxon>
        <taxon>Neogale</taxon>
    </lineage>
</organism>
<feature type="transmembrane region" description="Helical" evidence="14">
    <location>
        <begin position="152"/>
        <end position="173"/>
    </location>
</feature>
<evidence type="ECO:0000256" key="5">
    <source>
        <dbReference type="ARBA" id="ARBA00022606"/>
    </source>
</evidence>
<evidence type="ECO:0000256" key="10">
    <source>
        <dbReference type="ARBA" id="ARBA00023136"/>
    </source>
</evidence>
<accession>A0A8C7AFW2</accession>
<dbReference type="PRINTS" id="PR00237">
    <property type="entry name" value="GPCRRHODOPSN"/>
</dbReference>
<gene>
    <name evidence="16" type="primary">LOC122913091</name>
</gene>
<comment type="similarity">
    <text evidence="13">Belongs to the G-protein coupled receptor 1 family.</text>
</comment>
<evidence type="ECO:0000256" key="2">
    <source>
        <dbReference type="ARBA" id="ARBA00003929"/>
    </source>
</evidence>
<keyword evidence="9 13" id="KW-0297">G-protein coupled receptor</keyword>
<evidence type="ECO:0000256" key="6">
    <source>
        <dbReference type="ARBA" id="ARBA00022692"/>
    </source>
</evidence>
<dbReference type="InterPro" id="IPR000276">
    <property type="entry name" value="GPCR_Rhodpsn"/>
</dbReference>
<evidence type="ECO:0000256" key="14">
    <source>
        <dbReference type="RuleBase" id="RU363047"/>
    </source>
</evidence>
<keyword evidence="6 13" id="KW-0812">Transmembrane</keyword>
<evidence type="ECO:0000256" key="1">
    <source>
        <dbReference type="ARBA" id="ARBA00002936"/>
    </source>
</evidence>
<evidence type="ECO:0000313" key="16">
    <source>
        <dbReference type="Ensembl" id="ENSNVIP00000003017.1"/>
    </source>
</evidence>
<evidence type="ECO:0000256" key="12">
    <source>
        <dbReference type="ARBA" id="ARBA00023224"/>
    </source>
</evidence>
<feature type="transmembrane region" description="Helical" evidence="14">
    <location>
        <begin position="110"/>
        <end position="132"/>
    </location>
</feature>
<dbReference type="Pfam" id="PF13853">
    <property type="entry name" value="7tm_4"/>
    <property type="match status" value="1"/>
</dbReference>
<evidence type="ECO:0000256" key="7">
    <source>
        <dbReference type="ARBA" id="ARBA00022725"/>
    </source>
</evidence>
<reference evidence="16" key="2">
    <citation type="submission" date="2025-09" db="UniProtKB">
        <authorList>
            <consortium name="Ensembl"/>
        </authorList>
    </citation>
    <scope>IDENTIFICATION</scope>
</reference>